<reference evidence="2 3" key="1">
    <citation type="journal article" date="2023" name="BMC Biol.">
        <title>The compact genome of the sponge Oopsacas minuta (Hexactinellida) is lacking key metazoan core genes.</title>
        <authorList>
            <person name="Santini S."/>
            <person name="Schenkelaars Q."/>
            <person name="Jourda C."/>
            <person name="Duchesne M."/>
            <person name="Belahbib H."/>
            <person name="Rocher C."/>
            <person name="Selva M."/>
            <person name="Riesgo A."/>
            <person name="Vervoort M."/>
            <person name="Leys S.P."/>
            <person name="Kodjabachian L."/>
            <person name="Le Bivic A."/>
            <person name="Borchiellini C."/>
            <person name="Claverie J.M."/>
            <person name="Renard E."/>
        </authorList>
    </citation>
    <scope>NUCLEOTIDE SEQUENCE [LARGE SCALE GENOMIC DNA]</scope>
    <source>
        <strain evidence="2">SPO-2</strain>
    </source>
</reference>
<evidence type="ECO:0000313" key="3">
    <source>
        <dbReference type="Proteomes" id="UP001165289"/>
    </source>
</evidence>
<accession>A0AAV7KIX6</accession>
<keyword evidence="1" id="KW-1133">Transmembrane helix</keyword>
<feature type="transmembrane region" description="Helical" evidence="1">
    <location>
        <begin position="49"/>
        <end position="71"/>
    </location>
</feature>
<comment type="caution">
    <text evidence="2">The sequence shown here is derived from an EMBL/GenBank/DDBJ whole genome shotgun (WGS) entry which is preliminary data.</text>
</comment>
<dbReference type="PANTHER" id="PTHR15644:SF2">
    <property type="entry name" value="OSTEOPETROSIS-ASSOCIATED TRANSMEMBRANE PROTEIN 1"/>
    <property type="match status" value="1"/>
</dbReference>
<organism evidence="2 3">
    <name type="scientific">Oopsacas minuta</name>
    <dbReference type="NCBI Taxonomy" id="111878"/>
    <lineage>
        <taxon>Eukaryota</taxon>
        <taxon>Metazoa</taxon>
        <taxon>Porifera</taxon>
        <taxon>Hexactinellida</taxon>
        <taxon>Hexasterophora</taxon>
        <taxon>Lyssacinosida</taxon>
        <taxon>Leucopsacidae</taxon>
        <taxon>Oopsacas</taxon>
    </lineage>
</organism>
<dbReference type="EMBL" id="JAKMXF010000022">
    <property type="protein sequence ID" value="KAI6661124.1"/>
    <property type="molecule type" value="Genomic_DNA"/>
</dbReference>
<dbReference type="Pfam" id="PF09777">
    <property type="entry name" value="OSTMP1"/>
    <property type="match status" value="1"/>
</dbReference>
<protein>
    <recommendedName>
        <fullName evidence="4">Osteopetrosis-associated transmembrane protein 1</fullName>
    </recommendedName>
</protein>
<dbReference type="InterPro" id="IPR019172">
    <property type="entry name" value="Osteopetrosis-assoc_TM_1"/>
</dbReference>
<evidence type="ECO:0008006" key="4">
    <source>
        <dbReference type="Google" id="ProtNLM"/>
    </source>
</evidence>
<feature type="transmembrane region" description="Helical" evidence="1">
    <location>
        <begin position="306"/>
        <end position="328"/>
    </location>
</feature>
<keyword evidence="1" id="KW-0812">Transmembrane</keyword>
<dbReference type="PANTHER" id="PTHR15644">
    <property type="entry name" value="OSTEOPETROSIS ASSOCIATED TRANSMEMBRANE PROTEIN 1"/>
    <property type="match status" value="1"/>
</dbReference>
<evidence type="ECO:0000256" key="1">
    <source>
        <dbReference type="SAM" id="Phobius"/>
    </source>
</evidence>
<dbReference type="AlphaFoldDB" id="A0AAV7KIX6"/>
<keyword evidence="3" id="KW-1185">Reference proteome</keyword>
<dbReference type="Proteomes" id="UP001165289">
    <property type="component" value="Unassembled WGS sequence"/>
</dbReference>
<gene>
    <name evidence="2" type="ORF">LOD99_13846</name>
</gene>
<name>A0AAV7KIX6_9METZ</name>
<dbReference type="GO" id="GO:0005829">
    <property type="term" value="C:cytosol"/>
    <property type="evidence" value="ECO:0007669"/>
    <property type="project" value="TreeGrafter"/>
</dbReference>
<evidence type="ECO:0000313" key="2">
    <source>
        <dbReference type="EMBL" id="KAI6661124.1"/>
    </source>
</evidence>
<keyword evidence="1" id="KW-0472">Membrane</keyword>
<sequence length="354" mass="41400">MLNVWLYTQLRFHLILEPSKHIDSINYADIISQCINTIRFYNKQLTMKLVNIVLFTFITGSGFGEILVIPFNEHHNLTIDSNQLVTRQKKQAHTSKLHLVPDATVPYFSELSEHCKGLLSNFSATVSTYLKCMTFYSKPAKLCQTCQYKLTAVERAYNNIRDDNMEPICPKLLLTSDSLHMIEREYEHAQEVWQIADCDYCYDNPNVEIGKWRVSNKTKEFFDLFNRTIDCFAAFLPINRTNSTDGNPGICPNCTQEYSALDKMFLSSFQSEDKICIDIFEAMNYTRIVWSRQYKCYARVRNLAEMIPIITLILVIPFLFYPGVKITMDIYDYRQKRKEQEFDKSVSNDYGIKY</sequence>
<proteinExistence type="predicted"/>